<evidence type="ECO:0000313" key="3">
    <source>
        <dbReference type="EMBL" id="MDN3707638.1"/>
    </source>
</evidence>
<dbReference type="PROSITE" id="PS51257">
    <property type="entry name" value="PROKAR_LIPOPROTEIN"/>
    <property type="match status" value="1"/>
</dbReference>
<feature type="region of interest" description="Disordered" evidence="1">
    <location>
        <begin position="253"/>
        <end position="283"/>
    </location>
</feature>
<dbReference type="EMBL" id="JAUFQU010000001">
    <property type="protein sequence ID" value="MDN3707638.1"/>
    <property type="molecule type" value="Genomic_DNA"/>
</dbReference>
<keyword evidence="4" id="KW-1185">Reference proteome</keyword>
<comment type="caution">
    <text evidence="3">The sequence shown here is derived from an EMBL/GenBank/DDBJ whole genome shotgun (WGS) entry which is preliminary data.</text>
</comment>
<evidence type="ECO:0000256" key="1">
    <source>
        <dbReference type="SAM" id="MobiDB-lite"/>
    </source>
</evidence>
<feature type="chain" id="PRO_5045801885" description="Lipoprotein" evidence="2">
    <location>
        <begin position="22"/>
        <end position="529"/>
    </location>
</feature>
<feature type="signal peptide" evidence="2">
    <location>
        <begin position="1"/>
        <end position="21"/>
    </location>
</feature>
<protein>
    <recommendedName>
        <fullName evidence="5">Lipoprotein</fullName>
    </recommendedName>
</protein>
<feature type="compositionally biased region" description="Gly residues" evidence="1">
    <location>
        <begin position="253"/>
        <end position="266"/>
    </location>
</feature>
<name>A0ABT8CT07_9FLAO</name>
<evidence type="ECO:0000313" key="4">
    <source>
        <dbReference type="Proteomes" id="UP001242368"/>
    </source>
</evidence>
<evidence type="ECO:0008006" key="5">
    <source>
        <dbReference type="Google" id="ProtNLM"/>
    </source>
</evidence>
<keyword evidence="2" id="KW-0732">Signal</keyword>
<sequence length="529" mass="58373">MRILHYLSLLCVLILLQSCLQDDLCTPVLREATQEDPLNAQTLIMDQTTLEERYAGNTSLEHLFEKDFKKAVSSLSAAKGGSNRTATLDLEHIQVLEADKVHVITYRVQVTDEKEPESKAVYNLVYYSTDRKEYYVTLLKYDFSRISIEQYLKKPTAEVLYLYPLEEDRDTDKNIQYAISSVSPIFVYEIIPPGDCMKEVSVAGTPCKGSGNPKHEYGDNSCSMTGNKRATPGYTYMDFSDCGKNSGGGSGGGGYPGGGGGGGSTPGPGSPGGPPAAGGGNPPISVVKPIKNIGDLIKSNILIGQVNIGQKLTNADWIKKMDENPEFEKRLKELKNASISNYESAYTIFNNAGSGIQFSPKYTGNPNDVASGGQVELSTTISSTLVSVNCVGFAHCHKNDGSTYKTFSFSDIFAFSTLAYLSNQNTEQLSLYLTTLNGGTYVMKMTNRIEMRNFYMKLLIPKEFKYYDNSLNEKINKTQTGEEQTLVFLQFLRRELKNMGIEIYEKNDSGVWQKLTLSSNGKTIIKTNI</sequence>
<organism evidence="3 4">
    <name type="scientific">Paenimyroides ceti</name>
    <dbReference type="NCBI Taxonomy" id="395087"/>
    <lineage>
        <taxon>Bacteria</taxon>
        <taxon>Pseudomonadati</taxon>
        <taxon>Bacteroidota</taxon>
        <taxon>Flavobacteriia</taxon>
        <taxon>Flavobacteriales</taxon>
        <taxon>Flavobacteriaceae</taxon>
        <taxon>Paenimyroides</taxon>
    </lineage>
</organism>
<reference evidence="4" key="1">
    <citation type="journal article" date="2019" name="Int. J. Syst. Evol. Microbiol.">
        <title>The Global Catalogue of Microorganisms (GCM) 10K type strain sequencing project: providing services to taxonomists for standard genome sequencing and annotation.</title>
        <authorList>
            <consortium name="The Broad Institute Genomics Platform"/>
            <consortium name="The Broad Institute Genome Sequencing Center for Infectious Disease"/>
            <person name="Wu L."/>
            <person name="Ma J."/>
        </authorList>
    </citation>
    <scope>NUCLEOTIDE SEQUENCE [LARGE SCALE GENOMIC DNA]</scope>
    <source>
        <strain evidence="4">CECT 7184</strain>
    </source>
</reference>
<proteinExistence type="predicted"/>
<dbReference type="Proteomes" id="UP001242368">
    <property type="component" value="Unassembled WGS sequence"/>
</dbReference>
<dbReference type="RefSeq" id="WP_290363607.1">
    <property type="nucleotide sequence ID" value="NZ_JAUFQU010000001.1"/>
</dbReference>
<gene>
    <name evidence="3" type="ORF">QW060_10940</name>
</gene>
<accession>A0ABT8CT07</accession>
<evidence type="ECO:0000256" key="2">
    <source>
        <dbReference type="SAM" id="SignalP"/>
    </source>
</evidence>